<dbReference type="PANTHER" id="PTHR31973:SF192">
    <property type="entry name" value="SWIM-TYPE DOMAIN-CONTAINING PROTEIN"/>
    <property type="match status" value="1"/>
</dbReference>
<proteinExistence type="predicted"/>
<comment type="caution">
    <text evidence="2">The sequence shown here is derived from an EMBL/GenBank/DDBJ whole genome shotgun (WGS) entry which is preliminary data.</text>
</comment>
<evidence type="ECO:0000313" key="3">
    <source>
        <dbReference type="Proteomes" id="UP001454036"/>
    </source>
</evidence>
<reference evidence="2 3" key="1">
    <citation type="submission" date="2024-01" db="EMBL/GenBank/DDBJ databases">
        <title>The complete chloroplast genome sequence of Lithospermum erythrorhizon: insights into the phylogenetic relationship among Boraginaceae species and the maternal lineages of purple gromwells.</title>
        <authorList>
            <person name="Okada T."/>
            <person name="Watanabe K."/>
        </authorList>
    </citation>
    <scope>NUCLEOTIDE SEQUENCE [LARGE SCALE GENOMIC DNA]</scope>
</reference>
<evidence type="ECO:0000259" key="1">
    <source>
        <dbReference type="Pfam" id="PF10551"/>
    </source>
</evidence>
<dbReference type="Proteomes" id="UP001454036">
    <property type="component" value="Unassembled WGS sequence"/>
</dbReference>
<gene>
    <name evidence="2" type="ORF">LIER_19656</name>
</gene>
<name>A0AAV3QMU5_LITER</name>
<keyword evidence="3" id="KW-1185">Reference proteome</keyword>
<dbReference type="EMBL" id="BAABME010004886">
    <property type="protein sequence ID" value="GAA0163893.1"/>
    <property type="molecule type" value="Genomic_DNA"/>
</dbReference>
<dbReference type="Pfam" id="PF10551">
    <property type="entry name" value="MULE"/>
    <property type="match status" value="1"/>
</dbReference>
<dbReference type="InterPro" id="IPR018289">
    <property type="entry name" value="MULE_transposase_dom"/>
</dbReference>
<dbReference type="AlphaFoldDB" id="A0AAV3QMU5"/>
<feature type="domain" description="MULE transposase" evidence="1">
    <location>
        <begin position="133"/>
        <end position="209"/>
    </location>
</feature>
<sequence length="218" mass="25299">MHAEVYDDFFTVKVHVLGEFKLYPTLVYEGGTTIDIDWLNLNLFDLKEVDEFSLRSGYDVGSRLFYAYKEPEMELISKDDKLGETNWIVKRVIKNHNGCPDMKIRLCNSTYLAKVLEGKFRLLSELDLVTVQVIGLDRCHTKGLYKQQILCAVALDNNNGYWPLAWIVVEKETTDSWRWFMLTLKQDLGGMEDPSQYVLISDKQRGLEHEMFPLLGCK</sequence>
<dbReference type="PANTHER" id="PTHR31973">
    <property type="entry name" value="POLYPROTEIN, PUTATIVE-RELATED"/>
    <property type="match status" value="1"/>
</dbReference>
<protein>
    <recommendedName>
        <fullName evidence="1">MULE transposase domain-containing protein</fullName>
    </recommendedName>
</protein>
<evidence type="ECO:0000313" key="2">
    <source>
        <dbReference type="EMBL" id="GAA0163893.1"/>
    </source>
</evidence>
<accession>A0AAV3QMU5</accession>
<organism evidence="2 3">
    <name type="scientific">Lithospermum erythrorhizon</name>
    <name type="common">Purple gromwell</name>
    <name type="synonym">Lithospermum officinale var. erythrorhizon</name>
    <dbReference type="NCBI Taxonomy" id="34254"/>
    <lineage>
        <taxon>Eukaryota</taxon>
        <taxon>Viridiplantae</taxon>
        <taxon>Streptophyta</taxon>
        <taxon>Embryophyta</taxon>
        <taxon>Tracheophyta</taxon>
        <taxon>Spermatophyta</taxon>
        <taxon>Magnoliopsida</taxon>
        <taxon>eudicotyledons</taxon>
        <taxon>Gunneridae</taxon>
        <taxon>Pentapetalae</taxon>
        <taxon>asterids</taxon>
        <taxon>lamiids</taxon>
        <taxon>Boraginales</taxon>
        <taxon>Boraginaceae</taxon>
        <taxon>Boraginoideae</taxon>
        <taxon>Lithospermeae</taxon>
        <taxon>Lithospermum</taxon>
    </lineage>
</organism>